<dbReference type="AlphaFoldDB" id="A0A3N2AW59"/>
<keyword evidence="10" id="KW-1185">Reference proteome</keyword>
<dbReference type="Pfam" id="PF02687">
    <property type="entry name" value="FtsX"/>
    <property type="match status" value="2"/>
</dbReference>
<dbReference type="GO" id="GO:0022857">
    <property type="term" value="F:transmembrane transporter activity"/>
    <property type="evidence" value="ECO:0007669"/>
    <property type="project" value="TreeGrafter"/>
</dbReference>
<sequence length="483" mass="48107">MTATLAPAEAPAAAPRSARAATASSRTGAVLAFSVAALASAFGTALSTLMEHAALALYGERMVAESETARLLLALAGTLLIGVSVVVAAIVVRQALTSAVEDLRGEIALRRLLGATARAERRRMLGRFVGVGVGGAALGWGLGVFAAMPVEALLSQLSGGLELVGMPPVMPAAIVPAAAVAVAAAVAAWLATGAVLAVTPLEALRGSGVDAETTGRRPRRAVALTALGIGALLLAGAVVLGAVSPFAVLVGFAGGVVLVIGIVGIAPVVAPPLVALAGRAMGRSVPARVAAGTLATHPGRTASLVLALFVGAAIVTMMVTAGASLTTAVLTIERDPVFRAELEALLTGVTTVVTAIVGFSAVLGVLGFVAAMLLSVRRRTREIGLLRMLGMRRAHTMRMLLAEAAAITIVAVTTGFGMGVLLGWIGVQSMVGSVLGVVSTAPTIPWQLPVALAVAGLLVAATASWPAGRRASRIAPLAAVAAD</sequence>
<comment type="similarity">
    <text evidence="6">Belongs to the ABC-4 integral membrane protein family.</text>
</comment>
<comment type="caution">
    <text evidence="9">The sequence shown here is derived from an EMBL/GenBank/DDBJ whole genome shotgun (WGS) entry which is preliminary data.</text>
</comment>
<feature type="transmembrane region" description="Helical" evidence="7">
    <location>
        <begin position="304"/>
        <end position="332"/>
    </location>
</feature>
<feature type="transmembrane region" description="Helical" evidence="7">
    <location>
        <begin position="249"/>
        <end position="274"/>
    </location>
</feature>
<feature type="transmembrane region" description="Helical" evidence="7">
    <location>
        <begin position="128"/>
        <end position="150"/>
    </location>
</feature>
<evidence type="ECO:0000256" key="3">
    <source>
        <dbReference type="ARBA" id="ARBA00022692"/>
    </source>
</evidence>
<gene>
    <name evidence="9" type="ORF">EDD26_2613</name>
</gene>
<feature type="transmembrane region" description="Helical" evidence="7">
    <location>
        <begin position="221"/>
        <end position="243"/>
    </location>
</feature>
<dbReference type="InterPro" id="IPR050250">
    <property type="entry name" value="Macrolide_Exporter_MacB"/>
</dbReference>
<feature type="transmembrane region" description="Helical" evidence="7">
    <location>
        <begin position="397"/>
        <end position="426"/>
    </location>
</feature>
<evidence type="ECO:0000313" key="10">
    <source>
        <dbReference type="Proteomes" id="UP000275456"/>
    </source>
</evidence>
<evidence type="ECO:0000256" key="4">
    <source>
        <dbReference type="ARBA" id="ARBA00022989"/>
    </source>
</evidence>
<evidence type="ECO:0000256" key="1">
    <source>
        <dbReference type="ARBA" id="ARBA00004651"/>
    </source>
</evidence>
<name>A0A3N2AW59_9MICO</name>
<keyword evidence="2" id="KW-1003">Cell membrane</keyword>
<feature type="domain" description="ABC3 transporter permease C-terminal" evidence="8">
    <location>
        <begin position="80"/>
        <end position="190"/>
    </location>
</feature>
<dbReference type="GO" id="GO:0005886">
    <property type="term" value="C:plasma membrane"/>
    <property type="evidence" value="ECO:0007669"/>
    <property type="project" value="UniProtKB-SubCell"/>
</dbReference>
<dbReference type="InterPro" id="IPR003838">
    <property type="entry name" value="ABC3_permease_C"/>
</dbReference>
<organism evidence="9 10">
    <name type="scientific">Agrococcus jenensis</name>
    <dbReference type="NCBI Taxonomy" id="46353"/>
    <lineage>
        <taxon>Bacteria</taxon>
        <taxon>Bacillati</taxon>
        <taxon>Actinomycetota</taxon>
        <taxon>Actinomycetes</taxon>
        <taxon>Micrococcales</taxon>
        <taxon>Microbacteriaceae</taxon>
        <taxon>Agrococcus</taxon>
    </lineage>
</organism>
<keyword evidence="5 7" id="KW-0472">Membrane</keyword>
<evidence type="ECO:0000256" key="5">
    <source>
        <dbReference type="ARBA" id="ARBA00023136"/>
    </source>
</evidence>
<feature type="transmembrane region" description="Helical" evidence="7">
    <location>
        <begin position="446"/>
        <end position="465"/>
    </location>
</feature>
<keyword evidence="4 7" id="KW-1133">Transmembrane helix</keyword>
<keyword evidence="3 7" id="KW-0812">Transmembrane</keyword>
<evidence type="ECO:0000259" key="8">
    <source>
        <dbReference type="Pfam" id="PF02687"/>
    </source>
</evidence>
<dbReference type="Proteomes" id="UP000275456">
    <property type="component" value="Unassembled WGS sequence"/>
</dbReference>
<feature type="transmembrane region" description="Helical" evidence="7">
    <location>
        <begin position="29"/>
        <end position="50"/>
    </location>
</feature>
<evidence type="ECO:0000256" key="2">
    <source>
        <dbReference type="ARBA" id="ARBA00022475"/>
    </source>
</evidence>
<evidence type="ECO:0000313" key="9">
    <source>
        <dbReference type="EMBL" id="ROR67205.1"/>
    </source>
</evidence>
<feature type="transmembrane region" description="Helical" evidence="7">
    <location>
        <begin position="170"/>
        <end position="201"/>
    </location>
</feature>
<dbReference type="PANTHER" id="PTHR30572">
    <property type="entry name" value="MEMBRANE COMPONENT OF TRANSPORTER-RELATED"/>
    <property type="match status" value="1"/>
</dbReference>
<dbReference type="PANTHER" id="PTHR30572:SF4">
    <property type="entry name" value="ABC TRANSPORTER PERMEASE YTRF"/>
    <property type="match status" value="1"/>
</dbReference>
<feature type="domain" description="ABC3 transporter permease C-terminal" evidence="8">
    <location>
        <begin position="356"/>
        <end position="476"/>
    </location>
</feature>
<dbReference type="RefSeq" id="WP_123698101.1">
    <property type="nucleotide sequence ID" value="NZ_RKHJ01000001.1"/>
</dbReference>
<evidence type="ECO:0000256" key="7">
    <source>
        <dbReference type="SAM" id="Phobius"/>
    </source>
</evidence>
<reference evidence="9 10" key="1">
    <citation type="submission" date="2018-11" db="EMBL/GenBank/DDBJ databases">
        <title>Sequencing the genomes of 1000 actinobacteria strains.</title>
        <authorList>
            <person name="Klenk H.-P."/>
        </authorList>
    </citation>
    <scope>NUCLEOTIDE SEQUENCE [LARGE SCALE GENOMIC DNA]</scope>
    <source>
        <strain evidence="9 10">DSM 9580</strain>
    </source>
</reference>
<feature type="transmembrane region" description="Helical" evidence="7">
    <location>
        <begin position="352"/>
        <end position="376"/>
    </location>
</feature>
<protein>
    <submittedName>
        <fullName evidence="9">Putative ABC transport system permease protein</fullName>
    </submittedName>
</protein>
<proteinExistence type="inferred from homology"/>
<dbReference type="EMBL" id="RKHJ01000001">
    <property type="protein sequence ID" value="ROR67205.1"/>
    <property type="molecule type" value="Genomic_DNA"/>
</dbReference>
<feature type="transmembrane region" description="Helical" evidence="7">
    <location>
        <begin position="70"/>
        <end position="92"/>
    </location>
</feature>
<comment type="subcellular location">
    <subcellularLocation>
        <location evidence="1">Cell membrane</location>
        <topology evidence="1">Multi-pass membrane protein</topology>
    </subcellularLocation>
</comment>
<evidence type="ECO:0000256" key="6">
    <source>
        <dbReference type="ARBA" id="ARBA00038076"/>
    </source>
</evidence>
<accession>A0A3N2AW59</accession>
<dbReference type="OrthoDB" id="9780560at2"/>